<gene>
    <name evidence="1" type="ORF">BKK55_02710</name>
</gene>
<proteinExistence type="predicted"/>
<evidence type="ECO:0000313" key="2">
    <source>
        <dbReference type="Proteomes" id="UP000188541"/>
    </source>
</evidence>
<reference evidence="1 2" key="1">
    <citation type="submission" date="2016-10" db="EMBL/GenBank/DDBJ databases">
        <title>Rodentibacter gen. nov. and new species.</title>
        <authorList>
            <person name="Christensen H."/>
        </authorList>
    </citation>
    <scope>NUCLEOTIDE SEQUENCE [LARGE SCALE GENOMIC DNA]</scope>
    <source>
        <strain evidence="1 2">1996246016</strain>
    </source>
</reference>
<organism evidence="1 2">
    <name type="scientific">Rodentibacter genomosp. 2</name>
    <dbReference type="NCBI Taxonomy" id="1908266"/>
    <lineage>
        <taxon>Bacteria</taxon>
        <taxon>Pseudomonadati</taxon>
        <taxon>Pseudomonadota</taxon>
        <taxon>Gammaproteobacteria</taxon>
        <taxon>Pasteurellales</taxon>
        <taxon>Pasteurellaceae</taxon>
        <taxon>Rodentibacter</taxon>
    </lineage>
</organism>
<dbReference type="Proteomes" id="UP000188541">
    <property type="component" value="Unassembled WGS sequence"/>
</dbReference>
<keyword evidence="2" id="KW-1185">Reference proteome</keyword>
<comment type="caution">
    <text evidence="1">The sequence shown here is derived from an EMBL/GenBank/DDBJ whole genome shotgun (WGS) entry which is preliminary data.</text>
</comment>
<dbReference type="OrthoDB" id="5680217at2"/>
<dbReference type="EMBL" id="MLHO01000015">
    <property type="protein sequence ID" value="OOF58299.1"/>
    <property type="molecule type" value="Genomic_DNA"/>
</dbReference>
<name>A0A1V3JPH6_9PAST</name>
<accession>A0A1V3JPH6</accession>
<dbReference type="AlphaFoldDB" id="A0A1V3JPH6"/>
<dbReference type="RefSeq" id="WP_077550468.1">
    <property type="nucleotide sequence ID" value="NZ_MLHO01000015.1"/>
</dbReference>
<evidence type="ECO:0000313" key="1">
    <source>
        <dbReference type="EMBL" id="OOF58299.1"/>
    </source>
</evidence>
<protein>
    <submittedName>
        <fullName evidence="1">Uncharacterized protein</fullName>
    </submittedName>
</protein>
<sequence length="146" mass="16574">MLNSDYIYQQIPVEIRPFFKIEMGEIPAQYANLLDSIAQAIRTISQFSHLNKTVNVFVGSFPLEVLTPNSVLSVRILEPALHIALENFVFLDLDKLAVVVESIQRACVLEELAHSLMNVKDEHLVKVMVAEMLPDVDYKNGQFYPL</sequence>